<feature type="compositionally biased region" description="Acidic residues" evidence="1">
    <location>
        <begin position="206"/>
        <end position="225"/>
    </location>
</feature>
<feature type="compositionally biased region" description="Basic and acidic residues" evidence="1">
    <location>
        <begin position="42"/>
        <end position="51"/>
    </location>
</feature>
<evidence type="ECO:0000256" key="1">
    <source>
        <dbReference type="SAM" id="MobiDB-lite"/>
    </source>
</evidence>
<evidence type="ECO:0000313" key="3">
    <source>
        <dbReference type="Proteomes" id="UP001472677"/>
    </source>
</evidence>
<proteinExistence type="predicted"/>
<dbReference type="Proteomes" id="UP001472677">
    <property type="component" value="Unassembled WGS sequence"/>
</dbReference>
<name>A0ABR2C5P4_9ROSI</name>
<keyword evidence="3" id="KW-1185">Reference proteome</keyword>
<comment type="caution">
    <text evidence="2">The sequence shown here is derived from an EMBL/GenBank/DDBJ whole genome shotgun (WGS) entry which is preliminary data.</text>
</comment>
<feature type="compositionally biased region" description="Polar residues" evidence="1">
    <location>
        <begin position="28"/>
        <end position="41"/>
    </location>
</feature>
<feature type="region of interest" description="Disordered" evidence="1">
    <location>
        <begin position="205"/>
        <end position="225"/>
    </location>
</feature>
<accession>A0ABR2C5P4</accession>
<sequence>MRGGESKVERSFFSTIYLDVGITDMSQKNGEGISRNISTDSWQKETSKEVGSEPVSLASEKIINRVNFDPTQLQNQEEANWEFGPESPQIHESLDEQDSLASIFLGGTIDLVDSSSWEVPTNPPTSSVCCWNHSQASQCFDLMTTGEKRCIKRCLFSVWKMERLGCCMNVSMDLRDIQEFGFTAMNEKFNKGEVWDYLGESSWAQEDADDLQNEDSVESSEVDVK</sequence>
<evidence type="ECO:0000313" key="2">
    <source>
        <dbReference type="EMBL" id="KAK8514733.1"/>
    </source>
</evidence>
<reference evidence="2 3" key="1">
    <citation type="journal article" date="2024" name="G3 (Bethesda)">
        <title>Genome assembly of Hibiscus sabdariffa L. provides insights into metabolisms of medicinal natural products.</title>
        <authorList>
            <person name="Kim T."/>
        </authorList>
    </citation>
    <scope>NUCLEOTIDE SEQUENCE [LARGE SCALE GENOMIC DNA]</scope>
    <source>
        <strain evidence="2">TK-2024</strain>
        <tissue evidence="2">Old leaves</tissue>
    </source>
</reference>
<feature type="region of interest" description="Disordered" evidence="1">
    <location>
        <begin position="28"/>
        <end position="53"/>
    </location>
</feature>
<protein>
    <submittedName>
        <fullName evidence="2">Uncharacterized protein</fullName>
    </submittedName>
</protein>
<gene>
    <name evidence="2" type="ORF">V6N12_057629</name>
</gene>
<dbReference type="EMBL" id="JBBPBM010000066">
    <property type="protein sequence ID" value="KAK8514733.1"/>
    <property type="molecule type" value="Genomic_DNA"/>
</dbReference>
<organism evidence="2 3">
    <name type="scientific">Hibiscus sabdariffa</name>
    <name type="common">roselle</name>
    <dbReference type="NCBI Taxonomy" id="183260"/>
    <lineage>
        <taxon>Eukaryota</taxon>
        <taxon>Viridiplantae</taxon>
        <taxon>Streptophyta</taxon>
        <taxon>Embryophyta</taxon>
        <taxon>Tracheophyta</taxon>
        <taxon>Spermatophyta</taxon>
        <taxon>Magnoliopsida</taxon>
        <taxon>eudicotyledons</taxon>
        <taxon>Gunneridae</taxon>
        <taxon>Pentapetalae</taxon>
        <taxon>rosids</taxon>
        <taxon>malvids</taxon>
        <taxon>Malvales</taxon>
        <taxon>Malvaceae</taxon>
        <taxon>Malvoideae</taxon>
        <taxon>Hibiscus</taxon>
    </lineage>
</organism>